<protein>
    <submittedName>
        <fullName evidence="2 3">Amidohydrolase</fullName>
    </submittedName>
</protein>
<dbReference type="GO" id="GO:0016787">
    <property type="term" value="F:hydrolase activity"/>
    <property type="evidence" value="ECO:0007669"/>
    <property type="project" value="InterPro"/>
</dbReference>
<gene>
    <name evidence="2" type="ORF">FGG12_07240</name>
    <name evidence="3" type="ORF">M5D45_21725</name>
</gene>
<dbReference type="SUPFAM" id="SSF51556">
    <property type="entry name" value="Metallo-dependent hydrolases"/>
    <property type="match status" value="1"/>
</dbReference>
<dbReference type="InterPro" id="IPR032466">
    <property type="entry name" value="Metal_Hydrolase"/>
</dbReference>
<evidence type="ECO:0000313" key="2">
    <source>
        <dbReference type="EMBL" id="TSP13431.1"/>
    </source>
</evidence>
<proteinExistence type="predicted"/>
<dbReference type="KEGG" id="ccam:M5D45_21725"/>
<reference evidence="3" key="2">
    <citation type="journal article" date="2022" name="Microbiol. Resour. Announc.">
        <title>Genome Sequence of Cupriavidus campinensis Strain G5, a Member of a Bacterial Consortium Capable of Polyethylene Degradation.</title>
        <authorList>
            <person name="Schneider B."/>
            <person name="Pfeiffer F."/>
            <person name="Dyall-Smith M."/>
            <person name="Kunte H.J."/>
        </authorList>
    </citation>
    <scope>NUCLEOTIDE SEQUENCE</scope>
    <source>
        <strain evidence="3">G5</strain>
    </source>
</reference>
<reference evidence="2 4" key="1">
    <citation type="submission" date="2019-05" db="EMBL/GenBank/DDBJ databases">
        <title>Whole genome sequence analysis of Cupriavidus campinensis S14E4C strain.</title>
        <authorList>
            <person name="Abbaszade G."/>
            <person name="Szabo A."/>
            <person name="Toumi M."/>
            <person name="Toth E."/>
        </authorList>
    </citation>
    <scope>NUCLEOTIDE SEQUENCE [LARGE SCALE GENOMIC DNA]</scope>
    <source>
        <strain evidence="2 4">S14E4C</strain>
    </source>
</reference>
<dbReference type="Pfam" id="PF04909">
    <property type="entry name" value="Amidohydro_2"/>
    <property type="match status" value="1"/>
</dbReference>
<dbReference type="RefSeq" id="WP_144196996.1">
    <property type="nucleotide sequence ID" value="NZ_CP097331.1"/>
</dbReference>
<organism evidence="3 5">
    <name type="scientific">Cupriavidus campinensis</name>
    <dbReference type="NCBI Taxonomy" id="151783"/>
    <lineage>
        <taxon>Bacteria</taxon>
        <taxon>Pseudomonadati</taxon>
        <taxon>Pseudomonadota</taxon>
        <taxon>Betaproteobacteria</taxon>
        <taxon>Burkholderiales</taxon>
        <taxon>Burkholderiaceae</taxon>
        <taxon>Cupriavidus</taxon>
    </lineage>
</organism>
<dbReference type="Gene3D" id="3.20.20.140">
    <property type="entry name" value="Metal-dependent hydrolases"/>
    <property type="match status" value="1"/>
</dbReference>
<dbReference type="EMBL" id="CP097331">
    <property type="protein sequence ID" value="URF07790.1"/>
    <property type="molecule type" value="Genomic_DNA"/>
</dbReference>
<dbReference type="AlphaFoldDB" id="A0AAE9I7L0"/>
<accession>A0AAE9I7L0</accession>
<evidence type="ECO:0000259" key="1">
    <source>
        <dbReference type="Pfam" id="PF04909"/>
    </source>
</evidence>
<feature type="domain" description="Amidohydrolase-related" evidence="1">
    <location>
        <begin position="24"/>
        <end position="295"/>
    </location>
</feature>
<evidence type="ECO:0000313" key="5">
    <source>
        <dbReference type="Proteomes" id="UP001056132"/>
    </source>
</evidence>
<evidence type="ECO:0000313" key="4">
    <source>
        <dbReference type="Proteomes" id="UP000318943"/>
    </source>
</evidence>
<dbReference type="PANTHER" id="PTHR35563">
    <property type="entry name" value="BARREL METAL-DEPENDENT HYDROLASE, PUTATIVE (AFU_ORTHOLOGUE AFUA_1G16240)-RELATED"/>
    <property type="match status" value="1"/>
</dbReference>
<name>A0AAE9I7L0_9BURK</name>
<dbReference type="EMBL" id="VCIZ01000003">
    <property type="protein sequence ID" value="TSP13431.1"/>
    <property type="molecule type" value="Genomic_DNA"/>
</dbReference>
<keyword evidence="4" id="KW-1185">Reference proteome</keyword>
<reference evidence="3" key="3">
    <citation type="submission" date="2022-05" db="EMBL/GenBank/DDBJ databases">
        <authorList>
            <person name="Kunte H.-J."/>
        </authorList>
    </citation>
    <scope>NUCLEOTIDE SEQUENCE</scope>
    <source>
        <strain evidence="3">G5</strain>
    </source>
</reference>
<dbReference type="Proteomes" id="UP000318943">
    <property type="component" value="Unassembled WGS sequence"/>
</dbReference>
<dbReference type="Proteomes" id="UP001056132">
    <property type="component" value="Chromosome 2"/>
</dbReference>
<sequence length="296" mass="32023">MTRPCLPPLQTLTAPVFRAPAGACDSHAHVFGPFARYPLAMDRSYTPAEHPADAFIAHLDALGLTRGVLVTASASGTDNSVVTDALRQYPTRLRGIVVPSPDTTDAELDAWHAAGVRGVRINLYQVDGHAVYRNGVGIQVLEALAPRLAARGWHAQIWIHAPDLVTLGPRLKALGLPLVIDHMGRMATSRGVADPGFQALCALLAEGVAWTKISGADRLQPAGAPYEQVDPFVAALMRANPEQVVWGSDWPHINYFESAQMPDDGVLFNLLARWLPDAASRERVLVHNPARLYDFG</sequence>
<evidence type="ECO:0000313" key="3">
    <source>
        <dbReference type="EMBL" id="URF07790.1"/>
    </source>
</evidence>
<dbReference type="InterPro" id="IPR006680">
    <property type="entry name" value="Amidohydro-rel"/>
</dbReference>
<dbReference type="PANTHER" id="PTHR35563:SF2">
    <property type="entry name" value="BARREL METAL-DEPENDENT HYDROLASE, PUTATIVE (AFU_ORTHOLOGUE AFUA_1G16240)-RELATED"/>
    <property type="match status" value="1"/>
</dbReference>
<dbReference type="InterPro" id="IPR052358">
    <property type="entry name" value="Aro_Compnd_Degr_Hydrolases"/>
</dbReference>